<dbReference type="InterPro" id="IPR011050">
    <property type="entry name" value="Pectin_lyase_fold/virulence"/>
</dbReference>
<sequence>MSSSTMTTTAERQRNRAGRRASRGVLKLTVALVATALLTAPLPYAEAFPTLRGVPARRGSILARPATRSVPGTPSRSLGPHFHQDEEDRDIQSRIDTMAAAAMASHIAKKKARATESAEKIRMRALDEVVELDATLSGNFSNDTIIDGSEMDATTKISRTPTCLGSWVTDVDINKLFYYGGANTTVTLCPRATINLTNTIFFTAAGQVLTTAADGVTGNPTDDARAKLVVTGAHQSCAIYGACDQCSNIVVSNIQVLGQRDVLGYLSNGLALLELGGMTNGQVSLLGGVTSSVSLDSNPSPFLQIVRNVKASEPRGWSVVHAIEGANLVCSNMLIENNQIGPSGNAPNTGLQFRRRAVNATIAPGQWADGISLACKGSTVRNNVVTDATDGGIVIFGAPGSLITGNTIQSVTRRALGGINAVDYAPFAGNYSGTVVENNHLITNGQMMKVGVAIGGMIWGSDNRTASRGHFGTFRYNTFTSLNDGYFGYSIAVAGHENATVIGNNVLLGRFGGGPSPACIPNPMIPTPQALVRDSWTTPGSSLQAGFNDTPLVFLICSQPGAIQPLSESVDNLGAAFVRLVENPETEAAEVDVLVEKRGGQIWRGTKGFAGVAQEGPAKTVEATKTRPTRRATLKRKREEVEKSQDDVPQAKVTPIVPRIGFENPFGLLERAKRDR</sequence>
<dbReference type="OrthoDB" id="2587928at2759"/>
<feature type="domain" description="Right handed beta helix" evidence="2">
    <location>
        <begin position="366"/>
        <end position="506"/>
    </location>
</feature>
<evidence type="ECO:0000313" key="4">
    <source>
        <dbReference type="Proteomes" id="UP000249723"/>
    </source>
</evidence>
<organism evidence="3 4">
    <name type="scientific">Microbotryum saponariae</name>
    <dbReference type="NCBI Taxonomy" id="289078"/>
    <lineage>
        <taxon>Eukaryota</taxon>
        <taxon>Fungi</taxon>
        <taxon>Dikarya</taxon>
        <taxon>Basidiomycota</taxon>
        <taxon>Pucciniomycotina</taxon>
        <taxon>Microbotryomycetes</taxon>
        <taxon>Microbotryales</taxon>
        <taxon>Microbotryaceae</taxon>
        <taxon>Microbotryum</taxon>
    </lineage>
</organism>
<dbReference type="InterPro" id="IPR012334">
    <property type="entry name" value="Pectin_lyas_fold"/>
</dbReference>
<name>A0A2X0LDV9_9BASI</name>
<dbReference type="Gene3D" id="2.160.20.10">
    <property type="entry name" value="Single-stranded right-handed beta-helix, Pectin lyase-like"/>
    <property type="match status" value="1"/>
</dbReference>
<feature type="region of interest" description="Disordered" evidence="1">
    <location>
        <begin position="615"/>
        <end position="652"/>
    </location>
</feature>
<dbReference type="STRING" id="289078.A0A2X0LDV9"/>
<evidence type="ECO:0000256" key="1">
    <source>
        <dbReference type="SAM" id="MobiDB-lite"/>
    </source>
</evidence>
<feature type="compositionally biased region" description="Basic and acidic residues" evidence="1">
    <location>
        <begin position="637"/>
        <end position="646"/>
    </location>
</feature>
<protein>
    <submittedName>
        <fullName evidence="3">BZ3500_MvSof-1268-A1-R1_Chr7-1g09334 protein</fullName>
    </submittedName>
</protein>
<reference evidence="4" key="1">
    <citation type="submission" date="2016-10" db="EMBL/GenBank/DDBJ databases">
        <authorList>
            <person name="Jeantristanb JTB J.-T."/>
            <person name="Ricardo R."/>
        </authorList>
    </citation>
    <scope>NUCLEOTIDE SEQUENCE [LARGE SCALE GENOMIC DNA]</scope>
</reference>
<dbReference type="Proteomes" id="UP000249723">
    <property type="component" value="Unassembled WGS sequence"/>
</dbReference>
<evidence type="ECO:0000313" key="3">
    <source>
        <dbReference type="EMBL" id="SDA03250.1"/>
    </source>
</evidence>
<keyword evidence="4" id="KW-1185">Reference proteome</keyword>
<feature type="compositionally biased region" description="Basic residues" evidence="1">
    <location>
        <begin position="627"/>
        <end position="636"/>
    </location>
</feature>
<dbReference type="InterPro" id="IPR006626">
    <property type="entry name" value="PbH1"/>
</dbReference>
<dbReference type="EMBL" id="FMWP01000127">
    <property type="protein sequence ID" value="SDA03250.1"/>
    <property type="molecule type" value="Genomic_DNA"/>
</dbReference>
<dbReference type="SUPFAM" id="SSF51126">
    <property type="entry name" value="Pectin lyase-like"/>
    <property type="match status" value="1"/>
</dbReference>
<evidence type="ECO:0000259" key="2">
    <source>
        <dbReference type="Pfam" id="PF13229"/>
    </source>
</evidence>
<dbReference type="InterPro" id="IPR039448">
    <property type="entry name" value="Beta_helix"/>
</dbReference>
<proteinExistence type="predicted"/>
<dbReference type="AlphaFoldDB" id="A0A2X0LDV9"/>
<feature type="region of interest" description="Disordered" evidence="1">
    <location>
        <begin position="66"/>
        <end position="87"/>
    </location>
</feature>
<accession>A0A2X0LDV9</accession>
<dbReference type="Pfam" id="PF13229">
    <property type="entry name" value="Beta_helix"/>
    <property type="match status" value="1"/>
</dbReference>
<feature type="region of interest" description="Disordered" evidence="1">
    <location>
        <begin position="1"/>
        <end position="21"/>
    </location>
</feature>
<dbReference type="SMART" id="SM00710">
    <property type="entry name" value="PbH1"/>
    <property type="match status" value="6"/>
</dbReference>
<gene>
    <name evidence="3" type="ORF">BZ3500_MVSOF-1268-A1-R1_CHR7-1G09334</name>
</gene>